<sequence>MAIAVIMDFTEGTLEDYDKVVQRLGLAPGGPGAPGGLFHWVSGTDHGARIVDVWRTREQADSFYQNKLGPVTAELGIAQPEISYFDVHNFQTAGPED</sequence>
<dbReference type="RefSeq" id="WP_216922182.1">
    <property type="nucleotide sequence ID" value="NZ_JAHOPC010000001.1"/>
</dbReference>
<dbReference type="Proteomes" id="UP000824166">
    <property type="component" value="Unassembled WGS sequence"/>
</dbReference>
<evidence type="ECO:0000313" key="1">
    <source>
        <dbReference type="EMBL" id="MBU8865062.1"/>
    </source>
</evidence>
<organism evidence="1 2">
    <name type="scientific">Paenarthrobacter aromaticivorans</name>
    <dbReference type="NCBI Taxonomy" id="2849150"/>
    <lineage>
        <taxon>Bacteria</taxon>
        <taxon>Bacillati</taxon>
        <taxon>Actinomycetota</taxon>
        <taxon>Actinomycetes</taxon>
        <taxon>Micrococcales</taxon>
        <taxon>Micrococcaceae</taxon>
        <taxon>Paenarthrobacter</taxon>
    </lineage>
</organism>
<reference evidence="1 2" key="1">
    <citation type="submission" date="2021-06" db="EMBL/GenBank/DDBJ databases">
        <authorList>
            <person name="Jeong J.W."/>
        </authorList>
    </citation>
    <scope>NUCLEOTIDE SEQUENCE [LARGE SCALE GENOMIC DNA]</scope>
    <source>
        <strain evidence="1 2">MMS21-TAE1-1</strain>
    </source>
</reference>
<keyword evidence="2" id="KW-1185">Reference proteome</keyword>
<name>A0ABS6I004_9MICC</name>
<evidence type="ECO:0008006" key="3">
    <source>
        <dbReference type="Google" id="ProtNLM"/>
    </source>
</evidence>
<accession>A0ABS6I004</accession>
<evidence type="ECO:0000313" key="2">
    <source>
        <dbReference type="Proteomes" id="UP000824166"/>
    </source>
</evidence>
<proteinExistence type="predicted"/>
<comment type="caution">
    <text evidence="1">The sequence shown here is derived from an EMBL/GenBank/DDBJ whole genome shotgun (WGS) entry which is preliminary data.</text>
</comment>
<dbReference type="EMBL" id="JAHOPC010000001">
    <property type="protein sequence ID" value="MBU8865062.1"/>
    <property type="molecule type" value="Genomic_DNA"/>
</dbReference>
<protein>
    <recommendedName>
        <fullName evidence="3">ABM domain-containing protein</fullName>
    </recommendedName>
</protein>
<gene>
    <name evidence="1" type="ORF">KSW38_01965</name>
</gene>